<keyword evidence="1" id="KW-1133">Transmembrane helix</keyword>
<evidence type="ECO:0000313" key="4">
    <source>
        <dbReference type="Proteomes" id="UP000032515"/>
    </source>
</evidence>
<dbReference type="AlphaFoldDB" id="A0A0D7DYX1"/>
<sequence length="382" mass="41737">MEPDMHKASPAQRNRGLDALRGSLTLLVLLHHTALTYGAPGAWFYREIAPDGSPSSLLLTLFVAVNQAFFMGLFFLLAGYFTPASLRAKGVARFSRDRLRRLGLPLLAFGLVLGPVTVALAQTGRGRPFLDTLLALWRQLRFVEGPLWFAEALLIFSAAALLWHLTVRHKGGVAQTEDRTFPSNRALAAAAIGTGLAAFGLRLWWPVGTEIWGLQLGYFAGYTVLFVTGCLAADQNWLERIPPVRVRLWSRVALICIPVLPLGILLGAQWPALGGPTEGGVNAQALLYALWEPLVAWGIILWLLAFYQRRFPRLDGLWRPLAARAYTIYIIHPPVLVVVALAGRDIAAPALLKFGVTGLATCAISFSLAGLILRIPAARRIL</sequence>
<proteinExistence type="predicted"/>
<feature type="transmembrane region" description="Helical" evidence="1">
    <location>
        <begin position="57"/>
        <end position="81"/>
    </location>
</feature>
<feature type="transmembrane region" description="Helical" evidence="1">
    <location>
        <begin position="350"/>
        <end position="373"/>
    </location>
</feature>
<dbReference type="PANTHER" id="PTHR36927:SF4">
    <property type="entry name" value="BLR5718 PROTEIN"/>
    <property type="match status" value="1"/>
</dbReference>
<dbReference type="Pfam" id="PF01757">
    <property type="entry name" value="Acyl_transf_3"/>
    <property type="match status" value="1"/>
</dbReference>
<gene>
    <name evidence="3" type="ORF">OO17_28065</name>
</gene>
<feature type="transmembrane region" description="Helical" evidence="1">
    <location>
        <begin position="20"/>
        <end position="45"/>
    </location>
</feature>
<keyword evidence="3" id="KW-0808">Transferase</keyword>
<feature type="transmembrane region" description="Helical" evidence="1">
    <location>
        <begin position="102"/>
        <end position="121"/>
    </location>
</feature>
<feature type="transmembrane region" description="Helical" evidence="1">
    <location>
        <begin position="326"/>
        <end position="344"/>
    </location>
</feature>
<name>A0A0D7DYX1_RHOPL</name>
<dbReference type="InterPro" id="IPR002656">
    <property type="entry name" value="Acyl_transf_3_dom"/>
</dbReference>
<dbReference type="GO" id="GO:0016747">
    <property type="term" value="F:acyltransferase activity, transferring groups other than amino-acyl groups"/>
    <property type="evidence" value="ECO:0007669"/>
    <property type="project" value="InterPro"/>
</dbReference>
<feature type="transmembrane region" description="Helical" evidence="1">
    <location>
        <begin position="186"/>
        <end position="205"/>
    </location>
</feature>
<dbReference type="Proteomes" id="UP000032515">
    <property type="component" value="Unassembled WGS sequence"/>
</dbReference>
<organism evidence="3 4">
    <name type="scientific">Rhodopseudomonas palustris</name>
    <dbReference type="NCBI Taxonomy" id="1076"/>
    <lineage>
        <taxon>Bacteria</taxon>
        <taxon>Pseudomonadati</taxon>
        <taxon>Pseudomonadota</taxon>
        <taxon>Alphaproteobacteria</taxon>
        <taxon>Hyphomicrobiales</taxon>
        <taxon>Nitrobacteraceae</taxon>
        <taxon>Rhodopseudomonas</taxon>
    </lineage>
</organism>
<dbReference type="EMBL" id="JXXE01000725">
    <property type="protein sequence ID" value="KIZ33778.1"/>
    <property type="molecule type" value="Genomic_DNA"/>
</dbReference>
<keyword evidence="3" id="KW-0012">Acyltransferase</keyword>
<dbReference type="PATRIC" id="fig|1076.23.peg.2310"/>
<feature type="transmembrane region" description="Helical" evidence="1">
    <location>
        <begin position="252"/>
        <end position="273"/>
    </location>
</feature>
<evidence type="ECO:0000256" key="1">
    <source>
        <dbReference type="SAM" id="Phobius"/>
    </source>
</evidence>
<dbReference type="PANTHER" id="PTHR36927">
    <property type="entry name" value="BLR4337 PROTEIN"/>
    <property type="match status" value="1"/>
</dbReference>
<evidence type="ECO:0000259" key="2">
    <source>
        <dbReference type="Pfam" id="PF01757"/>
    </source>
</evidence>
<evidence type="ECO:0000313" key="3">
    <source>
        <dbReference type="EMBL" id="KIZ33778.1"/>
    </source>
</evidence>
<keyword evidence="1" id="KW-0472">Membrane</keyword>
<accession>A0A0D7DYX1</accession>
<comment type="caution">
    <text evidence="3">The sequence shown here is derived from an EMBL/GenBank/DDBJ whole genome shotgun (WGS) entry which is preliminary data.</text>
</comment>
<feature type="transmembrane region" description="Helical" evidence="1">
    <location>
        <begin position="147"/>
        <end position="165"/>
    </location>
</feature>
<feature type="transmembrane region" description="Helical" evidence="1">
    <location>
        <begin position="285"/>
        <end position="305"/>
    </location>
</feature>
<feature type="domain" description="Acyltransferase 3" evidence="2">
    <location>
        <begin position="15"/>
        <end position="369"/>
    </location>
</feature>
<feature type="transmembrane region" description="Helical" evidence="1">
    <location>
        <begin position="211"/>
        <end position="232"/>
    </location>
</feature>
<protein>
    <submittedName>
        <fullName evidence="3">Acyltransferase</fullName>
    </submittedName>
</protein>
<dbReference type="InterPro" id="IPR050623">
    <property type="entry name" value="Glucan_succinyl_AcylTrfase"/>
</dbReference>
<reference evidence="3 4" key="1">
    <citation type="submission" date="2014-11" db="EMBL/GenBank/DDBJ databases">
        <title>Genomics and ecophysiology of heterotrophic nitrogen fixing bacteria isolated from estuarine surface water.</title>
        <authorList>
            <person name="Bentzon-Tilia M."/>
            <person name="Severin I."/>
            <person name="Hansen L.H."/>
            <person name="Riemann L."/>
        </authorList>
    </citation>
    <scope>NUCLEOTIDE SEQUENCE [LARGE SCALE GENOMIC DNA]</scope>
    <source>
        <strain evidence="3 4">BAL398</strain>
    </source>
</reference>
<keyword evidence="1" id="KW-0812">Transmembrane</keyword>